<dbReference type="Pfam" id="PF22065">
    <property type="entry name" value="Cep192_D7"/>
    <property type="match status" value="1"/>
</dbReference>
<feature type="domain" description="Cep192-like" evidence="9">
    <location>
        <begin position="2150"/>
        <end position="2250"/>
    </location>
</feature>
<dbReference type="Pfam" id="PF22074">
    <property type="entry name" value="Cep192_D5"/>
    <property type="match status" value="1"/>
</dbReference>
<dbReference type="OrthoDB" id="67059at2759"/>
<feature type="domain" description="Cep192-like" evidence="8">
    <location>
        <begin position="1904"/>
        <end position="2080"/>
    </location>
</feature>
<sequence>MPGSPRSSAGDRSNNSRTEQTNTSQQAEGTPFDHVIVSKCKQLPGEVGEPSPVYIDENGQGVTDLAFHPDNPFDDMAQEGLEGEFGEQDFVAAEDAKDMLAEDEAKFEKDNVFTQGDAMATPAGSVGPGEWSVPTGSQFVVVQDSFSGEEPFLRISIGTFIGQRTEALGSLGDNGGIERPHFGRTIVTPPSNRMPVALIRLSEVSQDQGPKLVELLEDGGQEVGAGDAGMGMGEELDSTIRFSGVGDYAPEENDSLYLHDETLTPGYHPEDETPYPERARAQPRIQLVNDDTIVIETTQEAIGQSQDASADALRGCRAADKTTPHLPKTKVAADKKGQKADYVGPAAEQRRTQQAKKGVSNSEQKIQSAKPAYDKATKDEKLRPKPDPDSLMHDSVAGQSKDLRADDVSISDKTMDASCAGPNISSIASAIVNASVSDDPTKLADMILKLSEKTSKSRDRKKAPKQASSGKPVGLGHNKVPGSLVAKEQEPVKGPVYKSGSADVRPPAKHLPVSNANKVNEKGEKETAKELPVKKQSGLVGLSNDKRNDSSMALSDTSKLGSPTKLKSRIPVKQRDASKIKSPTKVSFLDRSENADDGTGSRVQKLDRPVDDSFGTAGKKGSRSYKLEGDQEFEGFGQPSKDTSVQKSSTTDAPAFSDPVRGIPGEGKHSRTAVIPGKDGSTKEFFQTRDSRLKVDHNGRPKTQDKSVDSGTVKDEWETMEPIFRTREHSPSRKTGTQYPPKDKPSKSGQENMLNNLSFSINSNYDVDIKYNFDVGKEDVTVEGWPSRSKDKTSGPRTLFRERSPIRDRSPIKSPRRSTSPGFDTSKEYGHGKRHGHHGKGKRSHSPKSDFRNTYPDARPDHGSNLQHEPRKSSTEVPKKHDMPSEVKDRQSRSSSSRAKTNGVDFETAAPIRKPKKEVKLHKCILPGIEIEPEPVVSRKTNGSQREAQKSSPKAEADMERHRKKDTSKVQPSITKKTQADKKESQRRTKEFEVSLNVPPGVTTANDDNILSPKAEDLELHLKMANLRTRGDKTSPTRSTSLGAPLSPTRPPVSPTRDSIASVHSTIQPSASSTPQSPSSPGKTRSRIELSQTFGDSTTFNFSPDDTVSSLSSTLSHVSPTPGRAEASVLSVQDTPMETLHTRMSTEGPSVSGAPSPGRPMITPFQAYPPSGPAATAATSTTPTLLTSRSLFTNPVAVQYLQSRPGSGMGGHTTSVPGMGGHTTTGHTTTVPGMGGHTTTVPGMGGHTTTVPGMGGHATMVPGMGGHTTVPGMGGHTTTVPASGLQQPYTYPPQPVPPYHGMYPPTGSLHPSVAYPPNIQQYQPYTEGMAAPAYPPTSQYQAHPSVRVPYGVVPPVGMGIPGPPPSSLGNEDLQQGMVTRPGAQSRTSAGSRASTTPTEDVSYRVIAPAEVRFPGVCCVGISIQALLPLHNPTSRWLQCALHVLSINANGEQQMMPGAENIFHLKQKTIIGPHTTEEIKVLFTPHHPGVYVAQVQVSSCLVLANSEDAAVIDHMPSMVNIQAIAEKPFIQVTAGESDTLNFGDLPSGSTVCLPIKLTNHTRANVPVRLILSSTSAMWHCFSFKDSRRESGRSLPESTTVYHCTLQGKSEQQLSDPAIVMVQFRAPEKQLNTSGALGPPDDYTGRVDIEMDTPGNTSVIASVPMKARVGVARIHTPRTLQALVLTTSIGTSISRSVPLKNAGNIPVTVDLSVTKEQDVFTLLPATLTLHPGQQSEVTVRFAPKVAPHAVSSLLTMCVRPAGPQYEVLLRGECVKLEKKPHSAAEAPPVLSNKQFLSWGGVPMGRALQQKLVLRNSSQTQTLKLELTIRDDGNGCFQLQSSFMEHEQLSSSRQIILKPLEDFPVHLIFAPTRVATMQAKLVIKPPKGNTKFTIPLSGYGGTCNLTVEGLRAVSDMYIANLGEVSVGKKSTIDIPVRNTGSRAAFVKAMCFGDLSARTQLPANRVRVEPSEFVLRERTTKVISVVFHISEKEEAICAERADTIGTLGLFYGDEISRKQLRRALRKGSSERGLLADTNPLKGVNFDMEYLGEEQAQEVYDLPERPNDIRLFYSCMSRLMISLVGRPPSSNTEEPRRASSVDSSVVERMAAQRRPPEPQQKLTNSPPVKGTPVTKAFVTDKPKKDEADQTTISSKSWSVQPEQLMLLAPGTGGDLDTAQVQVLNHTDRVMSFELSWPGHCLTVTPQHGKVDARSHQVILVSPNPATQGKADIFPWRGNLFIHCDNGQKAVKIQIREDLALEKSTFTSGVTQLQPLVNQDATPHVTPAAGTHEEKSPTAEVSVASKVLKFPPTRKGETAESCLDFRNSSEKEMKWELTSFAPAYVKGVDDTNDIFRATYTVFRFARISGTLGGTERIQIPVTFIPREIGSYSQFWDLQTEVRGMSGGPAQTTRIQLIAQGKESADSSDDSLPRNQQRSRKISGNNLSTTTSARNGGAESAKNGLVVPCDRYVFPVTVVDQSSTEKVLIKNDSATPVSVKFVSPRSPFKVNHHKYTLKGKYYVQLPVHFKPTQPGKYESLLVIQSELKGSFAVQLVGEATR</sequence>
<dbReference type="InterPro" id="IPR054088">
    <property type="entry name" value="Cep192-like_D8"/>
</dbReference>
<name>A0A6P5A994_BRABE</name>
<dbReference type="GO" id="GO:0005737">
    <property type="term" value="C:cytoplasm"/>
    <property type="evidence" value="ECO:0007669"/>
    <property type="project" value="TreeGrafter"/>
</dbReference>
<evidence type="ECO:0000259" key="5">
    <source>
        <dbReference type="Pfam" id="PF22066"/>
    </source>
</evidence>
<reference evidence="11" key="1">
    <citation type="submission" date="2025-08" db="UniProtKB">
        <authorList>
            <consortium name="RefSeq"/>
        </authorList>
    </citation>
    <scope>IDENTIFICATION</scope>
    <source>
        <tissue evidence="11">Gonad</tissue>
    </source>
</reference>
<proteinExistence type="predicted"/>
<evidence type="ECO:0000313" key="11">
    <source>
        <dbReference type="RefSeq" id="XP_019638321.1"/>
    </source>
</evidence>
<dbReference type="Gene3D" id="2.60.40.10">
    <property type="entry name" value="Immunoglobulins"/>
    <property type="match status" value="4"/>
</dbReference>
<evidence type="ECO:0000259" key="6">
    <source>
        <dbReference type="Pfam" id="PF22067"/>
    </source>
</evidence>
<evidence type="ECO:0000259" key="3">
    <source>
        <dbReference type="Pfam" id="PF22064"/>
    </source>
</evidence>
<evidence type="ECO:0000259" key="9">
    <source>
        <dbReference type="Pfam" id="PF22076"/>
    </source>
</evidence>
<dbReference type="InterPro" id="IPR039103">
    <property type="entry name" value="Spd-2/CEP192"/>
</dbReference>
<feature type="compositionally biased region" description="Polar residues" evidence="1">
    <location>
        <begin position="640"/>
        <end position="652"/>
    </location>
</feature>
<feature type="compositionally biased region" description="Basic and acidic residues" evidence="1">
    <location>
        <begin position="978"/>
        <end position="993"/>
    </location>
</feature>
<dbReference type="GO" id="GO:0090307">
    <property type="term" value="P:mitotic spindle assembly"/>
    <property type="evidence" value="ECO:0007669"/>
    <property type="project" value="TreeGrafter"/>
</dbReference>
<feature type="compositionally biased region" description="Basic and acidic residues" evidence="1">
    <location>
        <begin position="372"/>
        <end position="392"/>
    </location>
</feature>
<feature type="compositionally biased region" description="Polar residues" evidence="1">
    <location>
        <begin position="1"/>
        <end position="28"/>
    </location>
</feature>
<feature type="region of interest" description="Disordered" evidence="1">
    <location>
        <begin position="318"/>
        <end position="409"/>
    </location>
</feature>
<feature type="compositionally biased region" description="Low complexity" evidence="1">
    <location>
        <begin position="1065"/>
        <end position="1081"/>
    </location>
</feature>
<feature type="region of interest" description="Disordered" evidence="1">
    <location>
        <begin position="2080"/>
        <end position="2150"/>
    </location>
</feature>
<feature type="compositionally biased region" description="Basic and acidic residues" evidence="1">
    <location>
        <begin position="519"/>
        <end position="533"/>
    </location>
</feature>
<dbReference type="Pfam" id="PF22064">
    <property type="entry name" value="Cep192_D2"/>
    <property type="match status" value="1"/>
</dbReference>
<dbReference type="Pfam" id="PF22060">
    <property type="entry name" value="Cep192_D1"/>
    <property type="match status" value="1"/>
</dbReference>
<feature type="compositionally biased region" description="Polar residues" evidence="1">
    <location>
        <begin position="550"/>
        <end position="561"/>
    </location>
</feature>
<feature type="region of interest" description="Disordered" evidence="1">
    <location>
        <begin position="449"/>
        <end position="755"/>
    </location>
</feature>
<organism evidence="10 11">
    <name type="scientific">Branchiostoma belcheri</name>
    <name type="common">Amphioxus</name>
    <dbReference type="NCBI Taxonomy" id="7741"/>
    <lineage>
        <taxon>Eukaryota</taxon>
        <taxon>Metazoa</taxon>
        <taxon>Chordata</taxon>
        <taxon>Cephalochordata</taxon>
        <taxon>Leptocardii</taxon>
        <taxon>Amphioxiformes</taxon>
        <taxon>Branchiostomatidae</taxon>
        <taxon>Branchiostoma</taxon>
    </lineage>
</organism>
<dbReference type="InterPro" id="IPR054086">
    <property type="entry name" value="Cep192-like_D2"/>
</dbReference>
<feature type="compositionally biased region" description="Basic and acidic residues" evidence="1">
    <location>
        <begin position="858"/>
        <end position="892"/>
    </location>
</feature>
<feature type="compositionally biased region" description="Low complexity" evidence="1">
    <location>
        <begin position="1103"/>
        <end position="1120"/>
    </location>
</feature>
<feature type="domain" description="Cep192-like" evidence="2">
    <location>
        <begin position="1403"/>
        <end position="1524"/>
    </location>
</feature>
<feature type="compositionally biased region" description="Basic and acidic residues" evidence="1">
    <location>
        <begin position="680"/>
        <end position="717"/>
    </location>
</feature>
<dbReference type="RefSeq" id="XP_019638321.1">
    <property type="nucleotide sequence ID" value="XM_019782762.1"/>
</dbReference>
<feature type="compositionally biased region" description="Basic and acidic residues" evidence="1">
    <location>
        <begin position="788"/>
        <end position="811"/>
    </location>
</feature>
<feature type="region of interest" description="Disordered" evidence="1">
    <location>
        <begin position="780"/>
        <end position="1010"/>
    </location>
</feature>
<dbReference type="GO" id="GO:0090222">
    <property type="term" value="P:centrosome-templated microtubule nucleation"/>
    <property type="evidence" value="ECO:0007669"/>
    <property type="project" value="InterPro"/>
</dbReference>
<dbReference type="InterPro" id="IPR057662">
    <property type="entry name" value="CEP192_Aurora-A_bind"/>
</dbReference>
<evidence type="ECO:0000259" key="8">
    <source>
        <dbReference type="Pfam" id="PF22074"/>
    </source>
</evidence>
<dbReference type="InterPro" id="IPR054087">
    <property type="entry name" value="Cep192-like_D7"/>
</dbReference>
<dbReference type="Pfam" id="PF22067">
    <property type="entry name" value="Cep192_D3"/>
    <property type="match status" value="1"/>
</dbReference>
<dbReference type="GeneID" id="109480541"/>
<gene>
    <name evidence="11" type="primary">LOC109480541</name>
</gene>
<dbReference type="GO" id="GO:0051298">
    <property type="term" value="P:centrosome duplication"/>
    <property type="evidence" value="ECO:0007669"/>
    <property type="project" value="InterPro"/>
</dbReference>
<feature type="domain" description="Cep192-like" evidence="5">
    <location>
        <begin position="2454"/>
        <end position="2552"/>
    </location>
</feature>
<dbReference type="InterPro" id="IPR013783">
    <property type="entry name" value="Ig-like_fold"/>
</dbReference>
<dbReference type="GO" id="GO:0005814">
    <property type="term" value="C:centriole"/>
    <property type="evidence" value="ECO:0007669"/>
    <property type="project" value="TreeGrafter"/>
</dbReference>
<dbReference type="InterPro" id="IPR054092">
    <property type="entry name" value="Cep192-like_D6"/>
</dbReference>
<evidence type="ECO:0000259" key="2">
    <source>
        <dbReference type="Pfam" id="PF22060"/>
    </source>
</evidence>
<feature type="compositionally biased region" description="Polar residues" evidence="1">
    <location>
        <begin position="1089"/>
        <end position="1102"/>
    </location>
</feature>
<feature type="compositionally biased region" description="Polar residues" evidence="1">
    <location>
        <begin position="2435"/>
        <end position="2447"/>
    </location>
</feature>
<feature type="region of interest" description="Disordered" evidence="1">
    <location>
        <begin position="1"/>
        <end position="34"/>
    </location>
</feature>
<feature type="region of interest" description="Disordered" evidence="1">
    <location>
        <begin position="1022"/>
        <end position="1131"/>
    </location>
</feature>
<dbReference type="Proteomes" id="UP000515135">
    <property type="component" value="Unplaced"/>
</dbReference>
<feature type="compositionally biased region" description="Basic residues" evidence="1">
    <location>
        <begin position="913"/>
        <end position="923"/>
    </location>
</feature>
<dbReference type="InterPro" id="IPR054090">
    <property type="entry name" value="Cep192_Spd-2-like_dom"/>
</dbReference>
<evidence type="ECO:0000259" key="7">
    <source>
        <dbReference type="Pfam" id="PF22073"/>
    </source>
</evidence>
<feature type="domain" description="Cep192-like" evidence="3">
    <location>
        <begin position="1526"/>
        <end position="1670"/>
    </location>
</feature>
<evidence type="ECO:0000256" key="1">
    <source>
        <dbReference type="SAM" id="MobiDB-lite"/>
    </source>
</evidence>
<keyword evidence="10" id="KW-1185">Reference proteome</keyword>
<dbReference type="Pfam" id="PF25763">
    <property type="entry name" value="Aurora-A_bind_CEP192"/>
    <property type="match status" value="1"/>
</dbReference>
<dbReference type="GO" id="GO:0071539">
    <property type="term" value="P:protein localization to centrosome"/>
    <property type="evidence" value="ECO:0007669"/>
    <property type="project" value="InterPro"/>
</dbReference>
<evidence type="ECO:0000259" key="4">
    <source>
        <dbReference type="Pfam" id="PF22065"/>
    </source>
</evidence>
<feature type="domain" description="Cep192/Spd-2-like" evidence="7">
    <location>
        <begin position="1785"/>
        <end position="1898"/>
    </location>
</feature>
<feature type="compositionally biased region" description="Basic and acidic residues" evidence="1">
    <location>
        <begin position="2133"/>
        <end position="2142"/>
    </location>
</feature>
<dbReference type="PANTHER" id="PTHR16029:SF11">
    <property type="entry name" value="CENTROSOMAL PROTEIN OF 192 KDA"/>
    <property type="match status" value="1"/>
</dbReference>
<dbReference type="PANTHER" id="PTHR16029">
    <property type="entry name" value="CENTROSOMAL PROTEIN OF 192 KDA"/>
    <property type="match status" value="1"/>
</dbReference>
<feature type="domain" description="Cep192-like" evidence="4">
    <location>
        <begin position="2291"/>
        <end position="2414"/>
    </location>
</feature>
<dbReference type="InterPro" id="IPR054085">
    <property type="entry name" value="Cep192-like_D1"/>
</dbReference>
<accession>A0A6P5A994</accession>
<dbReference type="Pfam" id="PF22076">
    <property type="entry name" value="Cep192_D6"/>
    <property type="match status" value="1"/>
</dbReference>
<protein>
    <submittedName>
        <fullName evidence="11">Centrosomal protein of 192 kDa-like</fullName>
    </submittedName>
</protein>
<feature type="compositionally biased region" description="Basic and acidic residues" evidence="1">
    <location>
        <begin position="947"/>
        <end position="961"/>
    </location>
</feature>
<feature type="region of interest" description="Disordered" evidence="1">
    <location>
        <begin position="2413"/>
        <end position="2453"/>
    </location>
</feature>
<dbReference type="InterPro" id="IPR054091">
    <property type="entry name" value="Cep192-like_D5"/>
</dbReference>
<dbReference type="Pfam" id="PF22066">
    <property type="entry name" value="Cep192_D8"/>
    <property type="match status" value="1"/>
</dbReference>
<feature type="compositionally biased region" description="Basic residues" evidence="1">
    <location>
        <begin position="832"/>
        <end position="846"/>
    </location>
</feature>
<evidence type="ECO:0000313" key="10">
    <source>
        <dbReference type="Proteomes" id="UP000515135"/>
    </source>
</evidence>
<dbReference type="KEGG" id="bbel:109480541"/>
<feature type="domain" description="Cep192-like" evidence="6">
    <location>
        <begin position="1673"/>
        <end position="1771"/>
    </location>
</feature>
<dbReference type="GO" id="GO:0019901">
    <property type="term" value="F:protein kinase binding"/>
    <property type="evidence" value="ECO:0007669"/>
    <property type="project" value="TreeGrafter"/>
</dbReference>
<dbReference type="Pfam" id="PF22073">
    <property type="entry name" value="Cep192_D4"/>
    <property type="match status" value="1"/>
</dbReference>
<dbReference type="InterPro" id="IPR054089">
    <property type="entry name" value="Cep192-like_D3"/>
</dbReference>
<dbReference type="GO" id="GO:0000242">
    <property type="term" value="C:pericentriolar material"/>
    <property type="evidence" value="ECO:0007669"/>
    <property type="project" value="TreeGrafter"/>
</dbReference>